<feature type="domain" description="Cytochrome b5 heme-binding" evidence="11">
    <location>
        <begin position="11"/>
        <end position="123"/>
    </location>
</feature>
<dbReference type="Gene3D" id="3.10.120.10">
    <property type="entry name" value="Cytochrome b5-like heme/steroid binding domain"/>
    <property type="match status" value="1"/>
</dbReference>
<dbReference type="InterPro" id="IPR052320">
    <property type="entry name" value="Cytochrome_b5_domain"/>
</dbReference>
<evidence type="ECO:0000256" key="5">
    <source>
        <dbReference type="ARBA" id="ARBA00023004"/>
    </source>
</evidence>
<reference evidence="12 13" key="1">
    <citation type="submission" date="2020-08" db="EMBL/GenBank/DDBJ databases">
        <title>Aphidius gifuensis genome sequencing and assembly.</title>
        <authorList>
            <person name="Du Z."/>
        </authorList>
    </citation>
    <scope>NUCLEOTIDE SEQUENCE [LARGE SCALE GENOMIC DNA]</scope>
    <source>
        <strain evidence="12">YNYX2018</strain>
        <tissue evidence="12">Adults</tissue>
    </source>
</reference>
<keyword evidence="3" id="KW-0349">Heme</keyword>
<evidence type="ECO:0000259" key="11">
    <source>
        <dbReference type="PROSITE" id="PS50255"/>
    </source>
</evidence>
<dbReference type="OrthoDB" id="260091at2759"/>
<dbReference type="SMART" id="SM01117">
    <property type="entry name" value="Cyt-b5"/>
    <property type="match status" value="1"/>
</dbReference>
<keyword evidence="4" id="KW-0479">Metal-binding</keyword>
<dbReference type="GO" id="GO:0005930">
    <property type="term" value="C:axoneme"/>
    <property type="evidence" value="ECO:0007669"/>
    <property type="project" value="UniProtKB-SubCell"/>
</dbReference>
<comment type="subcellular location">
    <subcellularLocation>
        <location evidence="1">Cytoplasm</location>
        <location evidence="1">Cytoskeleton</location>
        <location evidence="1">Cilium axoneme</location>
    </subcellularLocation>
</comment>
<keyword evidence="5" id="KW-0408">Iron</keyword>
<dbReference type="PROSITE" id="PS50255">
    <property type="entry name" value="CYTOCHROME_B5_2"/>
    <property type="match status" value="1"/>
</dbReference>
<evidence type="ECO:0000256" key="10">
    <source>
        <dbReference type="ARBA" id="ARBA00046139"/>
    </source>
</evidence>
<dbReference type="GO" id="GO:0046872">
    <property type="term" value="F:metal ion binding"/>
    <property type="evidence" value="ECO:0007669"/>
    <property type="project" value="UniProtKB-KW"/>
</dbReference>
<keyword evidence="2" id="KW-0963">Cytoplasm</keyword>
<keyword evidence="13" id="KW-1185">Reference proteome</keyword>
<evidence type="ECO:0000256" key="9">
    <source>
        <dbReference type="ARBA" id="ARBA00040649"/>
    </source>
</evidence>
<comment type="caution">
    <text evidence="12">The sequence shown here is derived from an EMBL/GenBank/DDBJ whole genome shotgun (WGS) entry which is preliminary data.</text>
</comment>
<dbReference type="InterPro" id="IPR001199">
    <property type="entry name" value="Cyt_B5-like_heme/steroid-bd"/>
</dbReference>
<name>A0A835CS40_APHGI</name>
<evidence type="ECO:0000256" key="8">
    <source>
        <dbReference type="ARBA" id="ARBA00038168"/>
    </source>
</evidence>
<evidence type="ECO:0000256" key="1">
    <source>
        <dbReference type="ARBA" id="ARBA00004430"/>
    </source>
</evidence>
<sequence>MADFLSCHCDEIFYLPSEVVIHNKPDDCWVSYFGGVYDLTKFCNEADDEDVIKPIIANAGKDISHWFDHGKNDIKYQLDESSGDVVICCPHGKIPNIIFGSKFRPLDKCPWWLDENYKIGNLTINSRPCKIVNTLTSCEVIILVCEEDKISKIQERYLAFNCHASNYIWKFNGKKLDMNKTMTENGMIDERERYTNCGLPENIYVPCIMCYFKDDLTVA</sequence>
<evidence type="ECO:0000256" key="2">
    <source>
        <dbReference type="ARBA" id="ARBA00022490"/>
    </source>
</evidence>
<comment type="similarity">
    <text evidence="8">Belongs to the cytochrome b5 family.</text>
</comment>
<keyword evidence="7" id="KW-0966">Cell projection</keyword>
<protein>
    <recommendedName>
        <fullName evidence="9">Cytochrome b5 domain-containing protein 1</fullName>
    </recommendedName>
</protein>
<dbReference type="EMBL" id="JACMRX010000002">
    <property type="protein sequence ID" value="KAF7994574.1"/>
    <property type="molecule type" value="Genomic_DNA"/>
</dbReference>
<evidence type="ECO:0000256" key="4">
    <source>
        <dbReference type="ARBA" id="ARBA00022723"/>
    </source>
</evidence>
<evidence type="ECO:0000256" key="6">
    <source>
        <dbReference type="ARBA" id="ARBA00023212"/>
    </source>
</evidence>
<organism evidence="12 13">
    <name type="scientific">Aphidius gifuensis</name>
    <name type="common">Parasitoid wasp</name>
    <dbReference type="NCBI Taxonomy" id="684658"/>
    <lineage>
        <taxon>Eukaryota</taxon>
        <taxon>Metazoa</taxon>
        <taxon>Ecdysozoa</taxon>
        <taxon>Arthropoda</taxon>
        <taxon>Hexapoda</taxon>
        <taxon>Insecta</taxon>
        <taxon>Pterygota</taxon>
        <taxon>Neoptera</taxon>
        <taxon>Endopterygota</taxon>
        <taxon>Hymenoptera</taxon>
        <taxon>Apocrita</taxon>
        <taxon>Ichneumonoidea</taxon>
        <taxon>Braconidae</taxon>
        <taxon>Aphidiinae</taxon>
        <taxon>Aphidius</taxon>
    </lineage>
</organism>
<evidence type="ECO:0000313" key="13">
    <source>
        <dbReference type="Proteomes" id="UP000639338"/>
    </source>
</evidence>
<accession>A0A835CS40</accession>
<evidence type="ECO:0000256" key="7">
    <source>
        <dbReference type="ARBA" id="ARBA00023273"/>
    </source>
</evidence>
<dbReference type="Proteomes" id="UP000639338">
    <property type="component" value="Unassembled WGS sequence"/>
</dbReference>
<dbReference type="AlphaFoldDB" id="A0A835CS40"/>
<evidence type="ECO:0000313" key="12">
    <source>
        <dbReference type="EMBL" id="KAF7994574.1"/>
    </source>
</evidence>
<dbReference type="PANTHER" id="PTHR21281:SF0">
    <property type="entry name" value="CYTOCHROME B5 DOMAIN-CONTAINING PROTEIN 1"/>
    <property type="match status" value="1"/>
</dbReference>
<dbReference type="PANTHER" id="PTHR21281">
    <property type="entry name" value="CYTOCHROME B5 DOMAIN-CONTAINING PROTEIN 1"/>
    <property type="match status" value="1"/>
</dbReference>
<dbReference type="SUPFAM" id="SSF55856">
    <property type="entry name" value="Cytochrome b5-like heme/steroid binding domain"/>
    <property type="match status" value="1"/>
</dbReference>
<evidence type="ECO:0000256" key="3">
    <source>
        <dbReference type="ARBA" id="ARBA00022617"/>
    </source>
</evidence>
<comment type="function">
    <text evidence="10">Radial spoke stalk protein that binds heme under oxidizing conditions. Required for the coordinated beating of multiple cilia maybe by functioning in a redox signaling pathway.</text>
</comment>
<keyword evidence="6" id="KW-0206">Cytoskeleton</keyword>
<proteinExistence type="inferred from homology"/>
<dbReference type="InterPro" id="IPR036400">
    <property type="entry name" value="Cyt_B5-like_heme/steroid_sf"/>
</dbReference>
<dbReference type="Pfam" id="PF00173">
    <property type="entry name" value="Cyt-b5"/>
    <property type="match status" value="1"/>
</dbReference>
<gene>
    <name evidence="12" type="ORF">HCN44_004046</name>
</gene>